<keyword evidence="3" id="KW-1185">Reference proteome</keyword>
<keyword evidence="1" id="KW-0812">Transmembrane</keyword>
<keyword evidence="1" id="KW-1133">Transmembrane helix</keyword>
<dbReference type="AlphaFoldDB" id="A0A813U699"/>
<evidence type="ECO:0000256" key="1">
    <source>
        <dbReference type="SAM" id="Phobius"/>
    </source>
</evidence>
<name>A0A813U699_9BILA</name>
<accession>A0A813U699</accession>
<organism evidence="2 3">
    <name type="scientific">Brachionus calyciflorus</name>
    <dbReference type="NCBI Taxonomy" id="104777"/>
    <lineage>
        <taxon>Eukaryota</taxon>
        <taxon>Metazoa</taxon>
        <taxon>Spiralia</taxon>
        <taxon>Gnathifera</taxon>
        <taxon>Rotifera</taxon>
        <taxon>Eurotatoria</taxon>
        <taxon>Monogononta</taxon>
        <taxon>Pseudotrocha</taxon>
        <taxon>Ploima</taxon>
        <taxon>Brachionidae</taxon>
        <taxon>Brachionus</taxon>
    </lineage>
</organism>
<reference evidence="2" key="1">
    <citation type="submission" date="2021-02" db="EMBL/GenBank/DDBJ databases">
        <authorList>
            <person name="Nowell W R."/>
        </authorList>
    </citation>
    <scope>NUCLEOTIDE SEQUENCE</scope>
    <source>
        <strain evidence="2">Ploen Becks lab</strain>
    </source>
</reference>
<sequence length="133" mass="15670">MMILRYEQNELVYKIRHPMVNSTSPALFIYDTFKLRHLINQTGYRNLVIIIGIITVVASFLILACFIRIQYIKYTRPKLDSNKSNGINARSIQVNYFIYLNYIRPHLNFLTRTGFAWTPITIPFEKYDKASLS</sequence>
<protein>
    <submittedName>
        <fullName evidence="2">Uncharacterized protein</fullName>
    </submittedName>
</protein>
<evidence type="ECO:0000313" key="2">
    <source>
        <dbReference type="EMBL" id="CAF0821734.1"/>
    </source>
</evidence>
<comment type="caution">
    <text evidence="2">The sequence shown here is derived from an EMBL/GenBank/DDBJ whole genome shotgun (WGS) entry which is preliminary data.</text>
</comment>
<proteinExistence type="predicted"/>
<feature type="transmembrane region" description="Helical" evidence="1">
    <location>
        <begin position="47"/>
        <end position="69"/>
    </location>
</feature>
<evidence type="ECO:0000313" key="3">
    <source>
        <dbReference type="Proteomes" id="UP000663879"/>
    </source>
</evidence>
<dbReference type="EMBL" id="CAJNOC010000960">
    <property type="protein sequence ID" value="CAF0821734.1"/>
    <property type="molecule type" value="Genomic_DNA"/>
</dbReference>
<keyword evidence="1" id="KW-0472">Membrane</keyword>
<dbReference type="Proteomes" id="UP000663879">
    <property type="component" value="Unassembled WGS sequence"/>
</dbReference>
<gene>
    <name evidence="2" type="ORF">OXX778_LOCUS7502</name>
</gene>